<comment type="subcellular location">
    <subcellularLocation>
        <location evidence="2">Cell membrane</location>
        <topology evidence="2">Multi-pass membrane protein</topology>
    </subcellularLocation>
</comment>
<evidence type="ECO:0000259" key="12">
    <source>
        <dbReference type="PROSITE" id="PS50885"/>
    </source>
</evidence>
<proteinExistence type="predicted"/>
<dbReference type="GO" id="GO:0005886">
    <property type="term" value="C:plasma membrane"/>
    <property type="evidence" value="ECO:0007669"/>
    <property type="project" value="UniProtKB-SubCell"/>
</dbReference>
<name>A0AA37SVA2_9ALTE</name>
<dbReference type="InterPro" id="IPR003660">
    <property type="entry name" value="HAMP_dom"/>
</dbReference>
<evidence type="ECO:0000313" key="14">
    <source>
        <dbReference type="Proteomes" id="UP001156601"/>
    </source>
</evidence>
<evidence type="ECO:0000256" key="9">
    <source>
        <dbReference type="ARBA" id="ARBA00022840"/>
    </source>
</evidence>
<evidence type="ECO:0000256" key="6">
    <source>
        <dbReference type="ARBA" id="ARBA00022679"/>
    </source>
</evidence>
<evidence type="ECO:0000256" key="3">
    <source>
        <dbReference type="ARBA" id="ARBA00012438"/>
    </source>
</evidence>
<organism evidence="13 14">
    <name type="scientific">Agaribacter marinus</name>
    <dbReference type="NCBI Taxonomy" id="1431249"/>
    <lineage>
        <taxon>Bacteria</taxon>
        <taxon>Pseudomonadati</taxon>
        <taxon>Pseudomonadota</taxon>
        <taxon>Gammaproteobacteria</taxon>
        <taxon>Alteromonadales</taxon>
        <taxon>Alteromonadaceae</taxon>
        <taxon>Agaribacter</taxon>
    </lineage>
</organism>
<keyword evidence="7" id="KW-0547">Nucleotide-binding</keyword>
<dbReference type="EC" id="2.7.13.3" evidence="3"/>
<reference evidence="13" key="2">
    <citation type="submission" date="2023-01" db="EMBL/GenBank/DDBJ databases">
        <title>Draft genome sequence of Agaribacter marinus strain NBRC 110023.</title>
        <authorList>
            <person name="Sun Q."/>
            <person name="Mori K."/>
        </authorList>
    </citation>
    <scope>NUCLEOTIDE SEQUENCE</scope>
    <source>
        <strain evidence="13">NBRC 110023</strain>
    </source>
</reference>
<feature type="transmembrane region" description="Helical" evidence="10">
    <location>
        <begin position="5"/>
        <end position="27"/>
    </location>
</feature>
<keyword evidence="9" id="KW-0067">ATP-binding</keyword>
<evidence type="ECO:0000256" key="2">
    <source>
        <dbReference type="ARBA" id="ARBA00004651"/>
    </source>
</evidence>
<evidence type="ECO:0000313" key="13">
    <source>
        <dbReference type="EMBL" id="GLR70093.1"/>
    </source>
</evidence>
<dbReference type="InterPro" id="IPR036097">
    <property type="entry name" value="HisK_dim/P_sf"/>
</dbReference>
<dbReference type="InterPro" id="IPR038428">
    <property type="entry name" value="HK_sensor_dom_sf"/>
</dbReference>
<dbReference type="PRINTS" id="PR00344">
    <property type="entry name" value="BCTRLSENSOR"/>
</dbReference>
<feature type="transmembrane region" description="Helical" evidence="10">
    <location>
        <begin position="153"/>
        <end position="172"/>
    </location>
</feature>
<dbReference type="PANTHER" id="PTHR44936:SF10">
    <property type="entry name" value="SENSOR PROTEIN RSTB"/>
    <property type="match status" value="1"/>
</dbReference>
<evidence type="ECO:0000256" key="4">
    <source>
        <dbReference type="ARBA" id="ARBA00022475"/>
    </source>
</evidence>
<dbReference type="Gene3D" id="6.10.340.10">
    <property type="match status" value="1"/>
</dbReference>
<keyword evidence="4" id="KW-1003">Cell membrane</keyword>
<dbReference type="SUPFAM" id="SSF47384">
    <property type="entry name" value="Homodimeric domain of signal transducing histidine kinase"/>
    <property type="match status" value="1"/>
</dbReference>
<keyword evidence="6" id="KW-0808">Transferase</keyword>
<evidence type="ECO:0000259" key="11">
    <source>
        <dbReference type="PROSITE" id="PS50109"/>
    </source>
</evidence>
<keyword evidence="14" id="KW-1185">Reference proteome</keyword>
<dbReference type="PANTHER" id="PTHR44936">
    <property type="entry name" value="SENSOR PROTEIN CREC"/>
    <property type="match status" value="1"/>
</dbReference>
<dbReference type="CDD" id="cd00082">
    <property type="entry name" value="HisKA"/>
    <property type="match status" value="1"/>
</dbReference>
<comment type="caution">
    <text evidence="13">The sequence shown here is derived from an EMBL/GenBank/DDBJ whole genome shotgun (WGS) entry which is preliminary data.</text>
</comment>
<keyword evidence="10" id="KW-1133">Transmembrane helix</keyword>
<keyword evidence="10" id="KW-0472">Membrane</keyword>
<gene>
    <name evidence="13" type="ORF">GCM10007852_10010</name>
</gene>
<feature type="domain" description="HAMP" evidence="12">
    <location>
        <begin position="173"/>
        <end position="228"/>
    </location>
</feature>
<dbReference type="Pfam" id="PF00512">
    <property type="entry name" value="HisKA"/>
    <property type="match status" value="1"/>
</dbReference>
<dbReference type="GO" id="GO:0005524">
    <property type="term" value="F:ATP binding"/>
    <property type="evidence" value="ECO:0007669"/>
    <property type="project" value="UniProtKB-KW"/>
</dbReference>
<dbReference type="PROSITE" id="PS50109">
    <property type="entry name" value="HIS_KIN"/>
    <property type="match status" value="1"/>
</dbReference>
<dbReference type="SMART" id="SM00388">
    <property type="entry name" value="HisKA"/>
    <property type="match status" value="1"/>
</dbReference>
<dbReference type="SMART" id="SM00304">
    <property type="entry name" value="HAMP"/>
    <property type="match status" value="1"/>
</dbReference>
<protein>
    <recommendedName>
        <fullName evidence="3">histidine kinase</fullName>
        <ecNumber evidence="3">2.7.13.3</ecNumber>
    </recommendedName>
</protein>
<dbReference type="InterPro" id="IPR005467">
    <property type="entry name" value="His_kinase_dom"/>
</dbReference>
<reference evidence="13" key="1">
    <citation type="journal article" date="2014" name="Int. J. Syst. Evol. Microbiol.">
        <title>Complete genome sequence of Corynebacterium casei LMG S-19264T (=DSM 44701T), isolated from a smear-ripened cheese.</title>
        <authorList>
            <consortium name="US DOE Joint Genome Institute (JGI-PGF)"/>
            <person name="Walter F."/>
            <person name="Albersmeier A."/>
            <person name="Kalinowski J."/>
            <person name="Ruckert C."/>
        </authorList>
    </citation>
    <scope>NUCLEOTIDE SEQUENCE</scope>
    <source>
        <strain evidence="13">NBRC 110023</strain>
    </source>
</reference>
<evidence type="ECO:0000256" key="1">
    <source>
        <dbReference type="ARBA" id="ARBA00000085"/>
    </source>
</evidence>
<dbReference type="EMBL" id="BSOT01000005">
    <property type="protein sequence ID" value="GLR70093.1"/>
    <property type="molecule type" value="Genomic_DNA"/>
</dbReference>
<dbReference type="Gene3D" id="1.10.287.130">
    <property type="match status" value="1"/>
</dbReference>
<comment type="catalytic activity">
    <reaction evidence="1">
        <text>ATP + protein L-histidine = ADP + protein N-phospho-L-histidine.</text>
        <dbReference type="EC" id="2.7.13.3"/>
    </reaction>
</comment>
<evidence type="ECO:0000256" key="7">
    <source>
        <dbReference type="ARBA" id="ARBA00022741"/>
    </source>
</evidence>
<dbReference type="InterPro" id="IPR031930">
    <property type="entry name" value="HK_sensor"/>
</dbReference>
<dbReference type="Pfam" id="PF02518">
    <property type="entry name" value="HATPase_c"/>
    <property type="match status" value="1"/>
</dbReference>
<dbReference type="SUPFAM" id="SSF55874">
    <property type="entry name" value="ATPase domain of HSP90 chaperone/DNA topoisomerase II/histidine kinase"/>
    <property type="match status" value="1"/>
</dbReference>
<sequence>MNRRLLWYLVLLTSMSVVSFFSLINYVSSEAESEMSLLSEESKNTLKQWGQVAESYYSSQDVMGLEQWLAELQYKHSVWAAVVEHQTKQIAGGQEGGEYYRGYNLGRNIDWQIHLYFHENPIMELPFSEGNTSFLIRLPDNMRPGSYWQTTKVILQLVFPLVFLSVLSLIIYRHIMRPLLLLKRATSDFSAGNFDVRVSNKMQSEHEEFRQLATTFDGMATRIGEQLVAQRQLIGDFSHELRTPLTRLDIAIENLCNTQTDEVSLSRITKETHIIRHLVEDTLTFAWLENEHKRMGDESYDVVDLLDSIIDDARFEFPTHIVNTLLPNDCVVENSNHRALGPAIENIVRNALKYSPTGSTVEVSVKKTLTNIAIEVCDQGKGVETHQLEAIFQPFFRLDNARRPNSDSFGMGLALAKRQILSIGGTVYAQNRAARNTQVTGLIVTIHLPLR</sequence>
<evidence type="ECO:0000256" key="5">
    <source>
        <dbReference type="ARBA" id="ARBA00022553"/>
    </source>
</evidence>
<dbReference type="AlphaFoldDB" id="A0AA37SVA2"/>
<dbReference type="InterPro" id="IPR003661">
    <property type="entry name" value="HisK_dim/P_dom"/>
</dbReference>
<dbReference type="InterPro" id="IPR004358">
    <property type="entry name" value="Sig_transdc_His_kin-like_C"/>
</dbReference>
<dbReference type="CDD" id="cd06225">
    <property type="entry name" value="HAMP"/>
    <property type="match status" value="1"/>
</dbReference>
<keyword evidence="10" id="KW-0812">Transmembrane</keyword>
<evidence type="ECO:0000256" key="10">
    <source>
        <dbReference type="SAM" id="Phobius"/>
    </source>
</evidence>
<dbReference type="InterPro" id="IPR050980">
    <property type="entry name" value="2C_sensor_his_kinase"/>
</dbReference>
<dbReference type="SUPFAM" id="SSF158472">
    <property type="entry name" value="HAMP domain-like"/>
    <property type="match status" value="1"/>
</dbReference>
<feature type="domain" description="Histidine kinase" evidence="11">
    <location>
        <begin position="236"/>
        <end position="451"/>
    </location>
</feature>
<accession>A0AA37SVA2</accession>
<dbReference type="InterPro" id="IPR003594">
    <property type="entry name" value="HATPase_dom"/>
</dbReference>
<dbReference type="SMART" id="SM00387">
    <property type="entry name" value="HATPase_c"/>
    <property type="match status" value="1"/>
</dbReference>
<dbReference type="InterPro" id="IPR036890">
    <property type="entry name" value="HATPase_C_sf"/>
</dbReference>
<evidence type="ECO:0000256" key="8">
    <source>
        <dbReference type="ARBA" id="ARBA00022777"/>
    </source>
</evidence>
<dbReference type="Gene3D" id="3.30.565.10">
    <property type="entry name" value="Histidine kinase-like ATPase, C-terminal domain"/>
    <property type="match status" value="1"/>
</dbReference>
<keyword evidence="8 13" id="KW-0418">Kinase</keyword>
<dbReference type="GO" id="GO:0000155">
    <property type="term" value="F:phosphorelay sensor kinase activity"/>
    <property type="evidence" value="ECO:0007669"/>
    <property type="project" value="InterPro"/>
</dbReference>
<dbReference type="PROSITE" id="PS50885">
    <property type="entry name" value="HAMP"/>
    <property type="match status" value="1"/>
</dbReference>
<dbReference type="Pfam" id="PF16750">
    <property type="entry name" value="HK_sensor"/>
    <property type="match status" value="1"/>
</dbReference>
<dbReference type="Proteomes" id="UP001156601">
    <property type="component" value="Unassembled WGS sequence"/>
</dbReference>
<dbReference type="Pfam" id="PF00672">
    <property type="entry name" value="HAMP"/>
    <property type="match status" value="1"/>
</dbReference>
<keyword evidence="5" id="KW-0597">Phosphoprotein</keyword>
<dbReference type="Gene3D" id="3.30.450.170">
    <property type="entry name" value="Two-component histidine kinase, sensor domain"/>
    <property type="match status" value="1"/>
</dbReference>